<reference evidence="2 3" key="1">
    <citation type="submission" date="2016-05" db="EMBL/GenBank/DDBJ databases">
        <authorList>
            <person name="Ramsay J.P."/>
        </authorList>
    </citation>
    <scope>NUCLEOTIDE SEQUENCE [LARGE SCALE GENOMIC DNA]</scope>
    <source>
        <strain evidence="2 3">NZP2042</strain>
    </source>
</reference>
<evidence type="ECO:0000313" key="1">
    <source>
        <dbReference type="EMBL" id="OBP82041.1"/>
    </source>
</evidence>
<name>A0A1A5K108_RHILI</name>
<reference evidence="4" key="2">
    <citation type="submission" date="2016-06" db="EMBL/GenBank/DDBJ databases">
        <title>NZP2037 Pacbio-Illumina hybrid assembly.</title>
        <authorList>
            <person name="Ramsay J.P."/>
        </authorList>
    </citation>
    <scope>NUCLEOTIDE SEQUENCE [LARGE SCALE GENOMIC DNA]</scope>
    <source>
        <strain evidence="4">R7ANS::ICEMlSym2042</strain>
    </source>
</reference>
<gene>
    <name evidence="2" type="ORF">A8145_25440</name>
    <name evidence="1" type="ORF">BAE39_00100</name>
</gene>
<accession>A0A1A5K108</accession>
<dbReference type="AlphaFoldDB" id="A0A1A5K108"/>
<comment type="caution">
    <text evidence="1">The sequence shown here is derived from an EMBL/GenBank/DDBJ whole genome shotgun (WGS) entry which is preliminary data.</text>
</comment>
<dbReference type="EMBL" id="LZTJ01000001">
    <property type="protein sequence ID" value="OBP82041.1"/>
    <property type="molecule type" value="Genomic_DNA"/>
</dbReference>
<evidence type="ECO:0000313" key="2">
    <source>
        <dbReference type="EMBL" id="OBQ59010.1"/>
    </source>
</evidence>
<proteinExistence type="predicted"/>
<evidence type="ECO:0000313" key="4">
    <source>
        <dbReference type="Proteomes" id="UP000093748"/>
    </source>
</evidence>
<dbReference type="EMBL" id="LYTK01000023">
    <property type="protein sequence ID" value="OBQ59010.1"/>
    <property type="molecule type" value="Genomic_DNA"/>
</dbReference>
<dbReference type="Proteomes" id="UP000093748">
    <property type="component" value="Unassembled WGS sequence"/>
</dbReference>
<dbReference type="Proteomes" id="UP000093737">
    <property type="component" value="Unassembled WGS sequence"/>
</dbReference>
<sequence length="69" mass="7863">MSWRGFEKRVKFTDLRARHRALITAMPRIACKASTNGALQAPFRIHDGIDIVLKCDLLSGMVEGRSHRR</sequence>
<protein>
    <submittedName>
        <fullName evidence="1">Uncharacterized protein</fullName>
    </submittedName>
</protein>
<evidence type="ECO:0000313" key="3">
    <source>
        <dbReference type="Proteomes" id="UP000093737"/>
    </source>
</evidence>
<organism evidence="1 4">
    <name type="scientific">Rhizobium loti</name>
    <name type="common">Mesorhizobium loti</name>
    <dbReference type="NCBI Taxonomy" id="381"/>
    <lineage>
        <taxon>Bacteria</taxon>
        <taxon>Pseudomonadati</taxon>
        <taxon>Pseudomonadota</taxon>
        <taxon>Alphaproteobacteria</taxon>
        <taxon>Hyphomicrobiales</taxon>
        <taxon>Phyllobacteriaceae</taxon>
        <taxon>Mesorhizobium</taxon>
    </lineage>
</organism>
<reference evidence="1" key="3">
    <citation type="submission" date="2016-06" db="EMBL/GenBank/DDBJ databases">
        <authorList>
            <person name="Kjaerup R.B."/>
            <person name="Dalgaard T.S."/>
            <person name="Juul-Madsen H.R."/>
        </authorList>
    </citation>
    <scope>NUCLEOTIDE SEQUENCE</scope>
    <source>
        <strain evidence="1">R7ANS::ICEMlSym2042</strain>
    </source>
</reference>